<organism evidence="1 2">
    <name type="scientific">Podospora fimiseda</name>
    <dbReference type="NCBI Taxonomy" id="252190"/>
    <lineage>
        <taxon>Eukaryota</taxon>
        <taxon>Fungi</taxon>
        <taxon>Dikarya</taxon>
        <taxon>Ascomycota</taxon>
        <taxon>Pezizomycotina</taxon>
        <taxon>Sordariomycetes</taxon>
        <taxon>Sordariomycetidae</taxon>
        <taxon>Sordariales</taxon>
        <taxon>Podosporaceae</taxon>
        <taxon>Podospora</taxon>
    </lineage>
</organism>
<gene>
    <name evidence="1" type="ORF">QBC38DRAFT_481987</name>
</gene>
<dbReference type="EMBL" id="MU865358">
    <property type="protein sequence ID" value="KAK4225875.1"/>
    <property type="molecule type" value="Genomic_DNA"/>
</dbReference>
<proteinExistence type="predicted"/>
<name>A0AAN7GZW6_9PEZI</name>
<dbReference type="AlphaFoldDB" id="A0AAN7GZW6"/>
<comment type="caution">
    <text evidence="1">The sequence shown here is derived from an EMBL/GenBank/DDBJ whole genome shotgun (WGS) entry which is preliminary data.</text>
</comment>
<dbReference type="Proteomes" id="UP001301958">
    <property type="component" value="Unassembled WGS sequence"/>
</dbReference>
<accession>A0AAN7GZW6</accession>
<keyword evidence="2" id="KW-1185">Reference proteome</keyword>
<reference evidence="1" key="2">
    <citation type="submission" date="2023-05" db="EMBL/GenBank/DDBJ databases">
        <authorList>
            <consortium name="Lawrence Berkeley National Laboratory"/>
            <person name="Steindorff A."/>
            <person name="Hensen N."/>
            <person name="Bonometti L."/>
            <person name="Westerberg I."/>
            <person name="Brannstrom I.O."/>
            <person name="Guillou S."/>
            <person name="Cros-Aarteil S."/>
            <person name="Calhoun S."/>
            <person name="Haridas S."/>
            <person name="Kuo A."/>
            <person name="Mondo S."/>
            <person name="Pangilinan J."/>
            <person name="Riley R."/>
            <person name="Labutti K."/>
            <person name="Andreopoulos B."/>
            <person name="Lipzen A."/>
            <person name="Chen C."/>
            <person name="Yanf M."/>
            <person name="Daum C."/>
            <person name="Ng V."/>
            <person name="Clum A."/>
            <person name="Ohm R."/>
            <person name="Martin F."/>
            <person name="Silar P."/>
            <person name="Natvig D."/>
            <person name="Lalanne C."/>
            <person name="Gautier V."/>
            <person name="Ament-Velasquez S.L."/>
            <person name="Kruys A."/>
            <person name="Hutchinson M.I."/>
            <person name="Powell A.J."/>
            <person name="Barry K."/>
            <person name="Miller A.N."/>
            <person name="Grigoriev I.V."/>
            <person name="Debuchy R."/>
            <person name="Gladieux P."/>
            <person name="Thoren M.H."/>
            <person name="Johannesson H."/>
        </authorList>
    </citation>
    <scope>NUCLEOTIDE SEQUENCE</scope>
    <source>
        <strain evidence="1">CBS 990.96</strain>
    </source>
</reference>
<reference evidence="1" key="1">
    <citation type="journal article" date="2023" name="Mol. Phylogenet. Evol.">
        <title>Genome-scale phylogeny and comparative genomics of the fungal order Sordariales.</title>
        <authorList>
            <person name="Hensen N."/>
            <person name="Bonometti L."/>
            <person name="Westerberg I."/>
            <person name="Brannstrom I.O."/>
            <person name="Guillou S."/>
            <person name="Cros-Aarteil S."/>
            <person name="Calhoun S."/>
            <person name="Haridas S."/>
            <person name="Kuo A."/>
            <person name="Mondo S."/>
            <person name="Pangilinan J."/>
            <person name="Riley R."/>
            <person name="LaButti K."/>
            <person name="Andreopoulos B."/>
            <person name="Lipzen A."/>
            <person name="Chen C."/>
            <person name="Yan M."/>
            <person name="Daum C."/>
            <person name="Ng V."/>
            <person name="Clum A."/>
            <person name="Steindorff A."/>
            <person name="Ohm R.A."/>
            <person name="Martin F."/>
            <person name="Silar P."/>
            <person name="Natvig D.O."/>
            <person name="Lalanne C."/>
            <person name="Gautier V."/>
            <person name="Ament-Velasquez S.L."/>
            <person name="Kruys A."/>
            <person name="Hutchinson M.I."/>
            <person name="Powell A.J."/>
            <person name="Barry K."/>
            <person name="Miller A.N."/>
            <person name="Grigoriev I.V."/>
            <person name="Debuchy R."/>
            <person name="Gladieux P."/>
            <person name="Hiltunen Thoren M."/>
            <person name="Johannesson H."/>
        </authorList>
    </citation>
    <scope>NUCLEOTIDE SEQUENCE</scope>
    <source>
        <strain evidence="1">CBS 990.96</strain>
    </source>
</reference>
<sequence length="65" mass="7371">MPRSTQAIVKEAKQISPDTWSIPASKVTSAQLKRYLDDEHFGKYSVKLKRDVFSITISARSSWSV</sequence>
<evidence type="ECO:0000313" key="1">
    <source>
        <dbReference type="EMBL" id="KAK4225875.1"/>
    </source>
</evidence>
<protein>
    <submittedName>
        <fullName evidence="1">Uncharacterized protein</fullName>
    </submittedName>
</protein>
<evidence type="ECO:0000313" key="2">
    <source>
        <dbReference type="Proteomes" id="UP001301958"/>
    </source>
</evidence>